<dbReference type="EMBL" id="JABFAF010278359">
    <property type="protein sequence ID" value="MBA0880903.1"/>
    <property type="molecule type" value="Genomic_DNA"/>
</dbReference>
<keyword evidence="2" id="KW-1185">Reference proteome</keyword>
<sequence>MLSTSKEKLILCLIFSLESFFKNATQTPKQRKREN</sequence>
<gene>
    <name evidence="1" type="ORF">Goshw_023941</name>
</gene>
<reference evidence="1 2" key="1">
    <citation type="journal article" date="2019" name="Genome Biol. Evol.">
        <title>Insights into the evolution of the New World diploid cottons (Gossypium, subgenus Houzingenia) based on genome sequencing.</title>
        <authorList>
            <person name="Grover C.E."/>
            <person name="Arick M.A. 2nd"/>
            <person name="Thrash A."/>
            <person name="Conover J.L."/>
            <person name="Sanders W.S."/>
            <person name="Peterson D.G."/>
            <person name="Frelichowski J.E."/>
            <person name="Scheffler J.A."/>
            <person name="Scheffler B.E."/>
            <person name="Wendel J.F."/>
        </authorList>
    </citation>
    <scope>NUCLEOTIDE SEQUENCE [LARGE SCALE GENOMIC DNA]</scope>
    <source>
        <strain evidence="1">1</strain>
        <tissue evidence="1">Leaf</tissue>
    </source>
</reference>
<comment type="caution">
    <text evidence="1">The sequence shown here is derived from an EMBL/GenBank/DDBJ whole genome shotgun (WGS) entry which is preliminary data.</text>
</comment>
<accession>A0A7J9NC44</accession>
<name>A0A7J9NC44_GOSSC</name>
<dbReference type="AlphaFoldDB" id="A0A7J9NC44"/>
<evidence type="ECO:0000313" key="1">
    <source>
        <dbReference type="EMBL" id="MBA0880903.1"/>
    </source>
</evidence>
<proteinExistence type="predicted"/>
<organism evidence="1 2">
    <name type="scientific">Gossypium schwendimanii</name>
    <name type="common">Cotton</name>
    <dbReference type="NCBI Taxonomy" id="34291"/>
    <lineage>
        <taxon>Eukaryota</taxon>
        <taxon>Viridiplantae</taxon>
        <taxon>Streptophyta</taxon>
        <taxon>Embryophyta</taxon>
        <taxon>Tracheophyta</taxon>
        <taxon>Spermatophyta</taxon>
        <taxon>Magnoliopsida</taxon>
        <taxon>eudicotyledons</taxon>
        <taxon>Gunneridae</taxon>
        <taxon>Pentapetalae</taxon>
        <taxon>rosids</taxon>
        <taxon>malvids</taxon>
        <taxon>Malvales</taxon>
        <taxon>Malvaceae</taxon>
        <taxon>Malvoideae</taxon>
        <taxon>Gossypium</taxon>
    </lineage>
</organism>
<protein>
    <submittedName>
        <fullName evidence="1">Uncharacterized protein</fullName>
    </submittedName>
</protein>
<feature type="non-terminal residue" evidence="1">
    <location>
        <position position="35"/>
    </location>
</feature>
<evidence type="ECO:0000313" key="2">
    <source>
        <dbReference type="Proteomes" id="UP000593576"/>
    </source>
</evidence>
<dbReference type="Proteomes" id="UP000593576">
    <property type="component" value="Unassembled WGS sequence"/>
</dbReference>